<sequence length="237" mass="26633">MLTPILDDHAVTILCRDYQRHLPNTFMGDFDLLPADLDWLLTDKFALLCGVIADQSIPANRAWQLPKRLRDRIGRQNWSAAWFATHQSDLLTAIQTKPALHRFPKTMAQNLASLGQTLVTEADDDAERFISTTTFKELEARLSPIHGMGPKKVNALALIIVLDLRQSLTGMDKSKALFDVHLARILSDYLQRPATAAIANVVCQQIDPTMPARAATYLWRLDRQHRTLASIITQPVS</sequence>
<gene>
    <name evidence="1" type="ORF">GB993_07475</name>
</gene>
<evidence type="ECO:0000313" key="1">
    <source>
        <dbReference type="EMBL" id="MYV17342.1"/>
    </source>
</evidence>
<proteinExistence type="predicted"/>
<dbReference type="Proteomes" id="UP000449209">
    <property type="component" value="Unassembled WGS sequence"/>
</dbReference>
<protein>
    <recommendedName>
        <fullName evidence="3">HhH-GPD domain-containing protein</fullName>
    </recommendedName>
</protein>
<dbReference type="SUPFAM" id="SSF48150">
    <property type="entry name" value="DNA-glycosylase"/>
    <property type="match status" value="1"/>
</dbReference>
<name>A0A6N9I2H2_9LACO</name>
<reference evidence="1 2" key="1">
    <citation type="journal article" date="2019" name="Appl. Environ. Microbiol.">
        <title>Genetic determinants of hydroxycinnamic acid metabolism in heterofermentative lactobacilli.</title>
        <authorList>
            <person name="Gaur G."/>
            <person name="Oh J.H."/>
            <person name="Filannino P."/>
            <person name="Gobbetti M."/>
            <person name="van Pijkeren J.P."/>
            <person name="Ganzle M.G."/>
        </authorList>
    </citation>
    <scope>NUCLEOTIDE SEQUENCE [LARGE SCALE GENOMIC DNA]</scope>
    <source>
        <strain evidence="1 2">C5</strain>
    </source>
</reference>
<dbReference type="OrthoDB" id="1937151at2"/>
<dbReference type="GO" id="GO:0006281">
    <property type="term" value="P:DNA repair"/>
    <property type="evidence" value="ECO:0007669"/>
    <property type="project" value="InterPro"/>
</dbReference>
<evidence type="ECO:0000313" key="2">
    <source>
        <dbReference type="Proteomes" id="UP000449209"/>
    </source>
</evidence>
<evidence type="ECO:0008006" key="3">
    <source>
        <dbReference type="Google" id="ProtNLM"/>
    </source>
</evidence>
<dbReference type="AlphaFoldDB" id="A0A6N9I2H2"/>
<organism evidence="1 2">
    <name type="scientific">Furfurilactobacillus milii</name>
    <dbReference type="NCBI Taxonomy" id="2888272"/>
    <lineage>
        <taxon>Bacteria</taxon>
        <taxon>Bacillati</taxon>
        <taxon>Bacillota</taxon>
        <taxon>Bacilli</taxon>
        <taxon>Lactobacillales</taxon>
        <taxon>Lactobacillaceae</taxon>
        <taxon>Furfurilactobacillus</taxon>
    </lineage>
</organism>
<comment type="caution">
    <text evidence="1">The sequence shown here is derived from an EMBL/GenBank/DDBJ whole genome shotgun (WGS) entry which is preliminary data.</text>
</comment>
<dbReference type="GO" id="GO:0003824">
    <property type="term" value="F:catalytic activity"/>
    <property type="evidence" value="ECO:0007669"/>
    <property type="project" value="InterPro"/>
</dbReference>
<dbReference type="EMBL" id="WEZQ01000012">
    <property type="protein sequence ID" value="MYV17342.1"/>
    <property type="molecule type" value="Genomic_DNA"/>
</dbReference>
<dbReference type="InterPro" id="IPR011257">
    <property type="entry name" value="DNA_glycosylase"/>
</dbReference>
<dbReference type="RefSeq" id="WP_161003740.1">
    <property type="nucleotide sequence ID" value="NZ_WEZQ01000012.1"/>
</dbReference>
<accession>A0A6N9I2H2</accession>